<name>A0ABW5KK48_9SPHI</name>
<dbReference type="Gene3D" id="1.50.10.20">
    <property type="match status" value="1"/>
</dbReference>
<dbReference type="GO" id="GO:0016787">
    <property type="term" value="F:hydrolase activity"/>
    <property type="evidence" value="ECO:0007669"/>
    <property type="project" value="UniProtKB-KW"/>
</dbReference>
<dbReference type="InterPro" id="IPR005198">
    <property type="entry name" value="Glyco_hydro_76"/>
</dbReference>
<keyword evidence="2" id="KW-1185">Reference proteome</keyword>
<gene>
    <name evidence="1" type="ORF">ACFSR5_17030</name>
</gene>
<dbReference type="RefSeq" id="WP_380905673.1">
    <property type="nucleotide sequence ID" value="NZ_JBHUEG010000012.1"/>
</dbReference>
<dbReference type="Pfam" id="PF03663">
    <property type="entry name" value="Glyco_hydro_76"/>
    <property type="match status" value="1"/>
</dbReference>
<reference evidence="2" key="1">
    <citation type="journal article" date="2019" name="Int. J. Syst. Evol. Microbiol.">
        <title>The Global Catalogue of Microorganisms (GCM) 10K type strain sequencing project: providing services to taxonomists for standard genome sequencing and annotation.</title>
        <authorList>
            <consortium name="The Broad Institute Genomics Platform"/>
            <consortium name="The Broad Institute Genome Sequencing Center for Infectious Disease"/>
            <person name="Wu L."/>
            <person name="Ma J."/>
        </authorList>
    </citation>
    <scope>NUCLEOTIDE SEQUENCE [LARGE SCALE GENOMIC DNA]</scope>
    <source>
        <strain evidence="2">KCTC 42662</strain>
    </source>
</reference>
<dbReference type="InterPro" id="IPR053169">
    <property type="entry name" value="MUG_Protein"/>
</dbReference>
<dbReference type="Proteomes" id="UP001597545">
    <property type="component" value="Unassembled WGS sequence"/>
</dbReference>
<dbReference type="PIRSF" id="PIRSF021505">
    <property type="entry name" value="O_gly_hdrol"/>
    <property type="match status" value="1"/>
</dbReference>
<keyword evidence="1" id="KW-0378">Hydrolase</keyword>
<evidence type="ECO:0000313" key="1">
    <source>
        <dbReference type="EMBL" id="MFD2549356.1"/>
    </source>
</evidence>
<dbReference type="EMBL" id="JBHULR010000015">
    <property type="protein sequence ID" value="MFD2549356.1"/>
    <property type="molecule type" value="Genomic_DNA"/>
</dbReference>
<evidence type="ECO:0000313" key="2">
    <source>
        <dbReference type="Proteomes" id="UP001597545"/>
    </source>
</evidence>
<dbReference type="PANTHER" id="PTHR47791">
    <property type="entry name" value="MEIOTICALLY UP-REGULATED GENE 191 PROTEIN"/>
    <property type="match status" value="1"/>
</dbReference>
<dbReference type="PANTHER" id="PTHR47791:SF3">
    <property type="entry name" value="MEIOTICALLY UP-REGULATED GENE 191 PROTEIN"/>
    <property type="match status" value="1"/>
</dbReference>
<comment type="caution">
    <text evidence="1">The sequence shown here is derived from an EMBL/GenBank/DDBJ whole genome shotgun (WGS) entry which is preliminary data.</text>
</comment>
<protein>
    <submittedName>
        <fullName evidence="1">Glycoside hydrolase family 76 protein</fullName>
    </submittedName>
</protein>
<proteinExistence type="predicted"/>
<organism evidence="1 2">
    <name type="scientific">Sphingobacterium suaedae</name>
    <dbReference type="NCBI Taxonomy" id="1686402"/>
    <lineage>
        <taxon>Bacteria</taxon>
        <taxon>Pseudomonadati</taxon>
        <taxon>Bacteroidota</taxon>
        <taxon>Sphingobacteriia</taxon>
        <taxon>Sphingobacteriales</taxon>
        <taxon>Sphingobacteriaceae</taxon>
        <taxon>Sphingobacterium</taxon>
    </lineage>
</organism>
<dbReference type="SUPFAM" id="SSF48208">
    <property type="entry name" value="Six-hairpin glycosidases"/>
    <property type="match status" value="1"/>
</dbReference>
<sequence length="374" mass="43135">MKRRNFFVMLLGVLCSWSCGKIEDQYQYNDDLTVSWEEMADQTTHTLIQQFWNNDGYFNYGSEGSNLDFHYWPNAHAMDVVIDAYLRTNDPKYSAYFGKWFDGVKTKNGGSYYNVFYDDMEWNALTMLRLYEITKEQKYLDAVMLLWEDIIKAWNTEYAGGGLAWKKDMLYSKNACSNGPASILAARLYKLTKEEEYLDWARRIYDWQKDILFDRATGAVYDNINGQTDVISTVALTYNQGTFLGTAVELFDITKDPLYLNDGQKIANYTISKCIDPGNNVLRNEGDGDGGLFKGIFMRYFVQYLQREGISEAFRLKFESFLRNNARIAWTQGTNQQTLLFGPSWTQPPAGSTQLTSQTSAAMLFESIALFEKK</sequence>
<dbReference type="InterPro" id="IPR008928">
    <property type="entry name" value="6-hairpin_glycosidase_sf"/>
</dbReference>
<accession>A0ABW5KK48</accession>
<dbReference type="InterPro" id="IPR014512">
    <property type="entry name" value="O_gly_hydro"/>
</dbReference>